<evidence type="ECO:0000256" key="4">
    <source>
        <dbReference type="ARBA" id="ARBA00022692"/>
    </source>
</evidence>
<evidence type="ECO:0000256" key="1">
    <source>
        <dbReference type="ARBA" id="ARBA00004651"/>
    </source>
</evidence>
<evidence type="ECO:0000313" key="9">
    <source>
        <dbReference type="EMBL" id="EAZ92261.1"/>
    </source>
</evidence>
<dbReference type="NCBIfam" id="TIGR01185">
    <property type="entry name" value="devC"/>
    <property type="match status" value="1"/>
</dbReference>
<evidence type="ECO:0000256" key="3">
    <source>
        <dbReference type="ARBA" id="ARBA00022475"/>
    </source>
</evidence>
<dbReference type="PANTHER" id="PTHR43738">
    <property type="entry name" value="ABC TRANSPORTER, MEMBRANE PROTEIN"/>
    <property type="match status" value="1"/>
</dbReference>
<protein>
    <submittedName>
        <fullName evidence="9">ABC-transporter DevC-like protein</fullName>
    </submittedName>
</protein>
<sequence>MKTPLAWLQLTHEKTRLLVALAGITFADVLMFMQLGFRDALFDSSVRLHQSLDGDIFMLNSKTDTLTGIRSFSRRRLYETLGVDKVDSVTPMYIGVSTWKNPLARKTRNIFNVGLNPDQNVIMLPEVQENISVTKKQDVVLFDRLSRKEFGPIAELFESGKTVKTELGNRQIKVGGLFSVGTSFGADGTVITSDINFLRLFPDRKQGLIDIGVIKLKPETNLENNLEFLRDTFDYEDISFYSKQEFIKHEQKFWRNRTPIGFIFTLGTIMGFIVGTVIVYQILYTDVADHLPEYATLKAMGYTDFYLLTVVFQEAIILGCIGFIPGVSFSMLLYYNAAKATGLPIMMVTSRAIMVLILTILMCCISGVIAVGKLRAADPADIF</sequence>
<feature type="transmembrane region" description="Helical" evidence="7">
    <location>
        <begin position="260"/>
        <end position="283"/>
    </location>
</feature>
<keyword evidence="4 7" id="KW-0812">Transmembrane</keyword>
<evidence type="ECO:0000256" key="2">
    <source>
        <dbReference type="ARBA" id="ARBA00022448"/>
    </source>
</evidence>
<feature type="domain" description="ABC3 transporter permease C-terminal" evidence="8">
    <location>
        <begin position="269"/>
        <end position="378"/>
    </location>
</feature>
<dbReference type="PANTHER" id="PTHR43738:SF1">
    <property type="entry name" value="HEMIN TRANSPORT SYSTEM PERMEASE PROTEIN HRTB-RELATED"/>
    <property type="match status" value="1"/>
</dbReference>
<feature type="transmembrane region" description="Helical" evidence="7">
    <location>
        <begin position="315"/>
        <end position="336"/>
    </location>
</feature>
<dbReference type="AlphaFoldDB" id="A3IN08"/>
<organism evidence="9 10">
    <name type="scientific">Crocosphaera chwakensis CCY0110</name>
    <dbReference type="NCBI Taxonomy" id="391612"/>
    <lineage>
        <taxon>Bacteria</taxon>
        <taxon>Bacillati</taxon>
        <taxon>Cyanobacteriota</taxon>
        <taxon>Cyanophyceae</taxon>
        <taxon>Oscillatoriophycideae</taxon>
        <taxon>Chroococcales</taxon>
        <taxon>Aphanothecaceae</taxon>
        <taxon>Crocosphaera</taxon>
        <taxon>Crocosphaera chwakensis</taxon>
    </lineage>
</organism>
<dbReference type="Proteomes" id="UP000003781">
    <property type="component" value="Unassembled WGS sequence"/>
</dbReference>
<dbReference type="InterPro" id="IPR005891">
    <property type="entry name" value="DevC"/>
</dbReference>
<dbReference type="eggNOG" id="COG0577">
    <property type="taxonomic scope" value="Bacteria"/>
</dbReference>
<keyword evidence="6 7" id="KW-0472">Membrane</keyword>
<evidence type="ECO:0000313" key="10">
    <source>
        <dbReference type="Proteomes" id="UP000003781"/>
    </source>
</evidence>
<dbReference type="InterPro" id="IPR051125">
    <property type="entry name" value="ABC-4/HrtB_transporter"/>
</dbReference>
<dbReference type="OrthoDB" id="180999at2"/>
<dbReference type="InterPro" id="IPR003838">
    <property type="entry name" value="ABC3_permease_C"/>
</dbReference>
<keyword evidence="3" id="KW-1003">Cell membrane</keyword>
<feature type="transmembrane region" description="Helical" evidence="7">
    <location>
        <begin position="17"/>
        <end position="37"/>
    </location>
</feature>
<evidence type="ECO:0000256" key="5">
    <source>
        <dbReference type="ARBA" id="ARBA00022989"/>
    </source>
</evidence>
<reference evidence="9 10" key="1">
    <citation type="submission" date="2007-03" db="EMBL/GenBank/DDBJ databases">
        <authorList>
            <person name="Stal L."/>
            <person name="Ferriera S."/>
            <person name="Johnson J."/>
            <person name="Kravitz S."/>
            <person name="Beeson K."/>
            <person name="Sutton G."/>
            <person name="Rogers Y.-H."/>
            <person name="Friedman R."/>
            <person name="Frazier M."/>
            <person name="Venter J.C."/>
        </authorList>
    </citation>
    <scope>NUCLEOTIDE SEQUENCE [LARGE SCALE GENOMIC DNA]</scope>
    <source>
        <strain evidence="9 10">CCY0110</strain>
    </source>
</reference>
<feature type="transmembrane region" description="Helical" evidence="7">
    <location>
        <begin position="348"/>
        <end position="371"/>
    </location>
</feature>
<keyword evidence="5 7" id="KW-1133">Transmembrane helix</keyword>
<dbReference type="PIRSF" id="PIRSF031773">
    <property type="entry name" value="DevC"/>
    <property type="match status" value="1"/>
</dbReference>
<evidence type="ECO:0000259" key="8">
    <source>
        <dbReference type="Pfam" id="PF02687"/>
    </source>
</evidence>
<dbReference type="RefSeq" id="WP_008274771.1">
    <property type="nucleotide sequence ID" value="NZ_AAXW01000008.1"/>
</dbReference>
<evidence type="ECO:0000256" key="7">
    <source>
        <dbReference type="SAM" id="Phobius"/>
    </source>
</evidence>
<proteinExistence type="predicted"/>
<comment type="caution">
    <text evidence="9">The sequence shown here is derived from an EMBL/GenBank/DDBJ whole genome shotgun (WGS) entry which is preliminary data.</text>
</comment>
<accession>A3IN08</accession>
<keyword evidence="2" id="KW-0813">Transport</keyword>
<gene>
    <name evidence="9" type="ORF">CY0110_25161</name>
</gene>
<dbReference type="Pfam" id="PF02687">
    <property type="entry name" value="FtsX"/>
    <property type="match status" value="1"/>
</dbReference>
<name>A3IN08_9CHRO</name>
<evidence type="ECO:0000256" key="6">
    <source>
        <dbReference type="ARBA" id="ARBA00023136"/>
    </source>
</evidence>
<keyword evidence="10" id="KW-1185">Reference proteome</keyword>
<comment type="subcellular location">
    <subcellularLocation>
        <location evidence="1">Cell membrane</location>
        <topology evidence="1">Multi-pass membrane protein</topology>
    </subcellularLocation>
</comment>
<dbReference type="EMBL" id="AAXW01000008">
    <property type="protein sequence ID" value="EAZ92261.1"/>
    <property type="molecule type" value="Genomic_DNA"/>
</dbReference>
<dbReference type="GO" id="GO:0005886">
    <property type="term" value="C:plasma membrane"/>
    <property type="evidence" value="ECO:0007669"/>
    <property type="project" value="UniProtKB-SubCell"/>
</dbReference>